<dbReference type="STRING" id="418495.SAMN05216215_105516"/>
<sequence length="1029" mass="108345">MASRMTGTRSMLGVSPSEPECYRTITDAIAAAKDGDVISVRPGTYAESIVLDRDITISGAGAPGQVRVEASGDPVLRLDVEHAAVSGIELAHRDGEIAVDLRVGVLELDECVLAAESEVAVAARSRTELKARECELRNPGGAGLLVYDNARAELNACTLASISSTAVVSRTGGTATLVDCVVTDANSALLVADNGRSTLQRCRIDKIADNAIVVEQHSQLKMNDSDISDVRGVVLLAAAESMPVLRDCRISDVDAQAVVAMQNATVELERVGIAKAGGHSVQVLDGSTAHLSACTFTDAGHDAVTASADGVVKLTGCDITGGAAGGVVADGQAEATVSDCQVTRTTGPALSARGEATLAVDGGLLRECGSGAEWHGQSGGGMISCTVRDNVRDGVAVFSDEPVEIRRCRIDGNGDQDTRFEGSSVIFDDSGEPGESREPRLSVVQEESGRAVESDKPQDTGEPRHADELDKLLAELDDLVGLDGVKREVETLVRLHQMAERRAAAGLPSPPMSQHLVFTGSPGTGKTTVARFYGRILAALGVIRKGQLVECARPDLVAAVVGGTALKTAEVFEKALGGVLFIDEAYTLSQGGGGGGPDFGREAIDTLVKLMEDHRDDVVVIVAGYTNDMRQFLAANPGLSSRFSRTIDFADYSSSELVTIVEGMCQNHHYQLEFETRSALHGYFTALPRDSSFGNGRTARKVFEEMVGRQAYRLGNDRSVTAAQLTRLLPEDLGPLPGAAVGAGAGKIDEERVEQLLGTLRSLVGLAEVKAEVAAMVDLLASARQREAAGLPSPPVSRHLVFAGPPGTGKTTVARLYGSLLSAMGVLAQGQVIEVARADMVGEYVGHTARRTTEAFDRARGGVLFIDEAYTLSSGGSRGSGPDFGREAIDTLVKLMEDHRDEVVVIAAGYEQEMGGFIAANPGLSSRFSHRVRFADYTADELVTIFNQHAAESGYECTGPSVAALRAHFAAVQRGSSFGNGRYARQVLDVAIARHARRTRGLVNPTLDDLCVLHPQDIPGPVPVGEQSV</sequence>
<evidence type="ECO:0000259" key="5">
    <source>
        <dbReference type="SMART" id="SM00382"/>
    </source>
</evidence>
<dbReference type="Gene3D" id="2.160.20.10">
    <property type="entry name" value="Single-stranded right-handed beta-helix, Pectin lyase-like"/>
    <property type="match status" value="2"/>
</dbReference>
<proteinExistence type="inferred from homology"/>
<dbReference type="InterPro" id="IPR000641">
    <property type="entry name" value="CbxX/CfxQ"/>
</dbReference>
<dbReference type="PANTHER" id="PTHR43392">
    <property type="entry name" value="AAA-TYPE ATPASE FAMILY PROTEIN / ANKYRIN REPEAT FAMILY PROTEIN"/>
    <property type="match status" value="1"/>
</dbReference>
<keyword evidence="7" id="KW-1185">Reference proteome</keyword>
<dbReference type="RefSeq" id="WP_093275537.1">
    <property type="nucleotide sequence ID" value="NZ_FNOK01000055.1"/>
</dbReference>
<dbReference type="InterPro" id="IPR039448">
    <property type="entry name" value="Beta_helix"/>
</dbReference>
<evidence type="ECO:0000256" key="1">
    <source>
        <dbReference type="ARBA" id="ARBA00010378"/>
    </source>
</evidence>
<keyword evidence="3" id="KW-0067">ATP-binding</keyword>
<dbReference type="InterPro" id="IPR041627">
    <property type="entry name" value="AAA_lid_6"/>
</dbReference>
<dbReference type="InterPro" id="IPR012334">
    <property type="entry name" value="Pectin_lyas_fold"/>
</dbReference>
<dbReference type="GO" id="GO:0005524">
    <property type="term" value="F:ATP binding"/>
    <property type="evidence" value="ECO:0007669"/>
    <property type="project" value="UniProtKB-KW"/>
</dbReference>
<keyword evidence="2" id="KW-0547">Nucleotide-binding</keyword>
<dbReference type="InterPro" id="IPR006626">
    <property type="entry name" value="PbH1"/>
</dbReference>
<name>A0A1H3RM16_9PSEU</name>
<dbReference type="Pfam" id="PF00004">
    <property type="entry name" value="AAA"/>
    <property type="match status" value="2"/>
</dbReference>
<evidence type="ECO:0000256" key="4">
    <source>
        <dbReference type="SAM" id="MobiDB-lite"/>
    </source>
</evidence>
<dbReference type="PANTHER" id="PTHR43392:SF2">
    <property type="entry name" value="AAA-TYPE ATPASE FAMILY PROTEIN _ ANKYRIN REPEAT FAMILY PROTEIN"/>
    <property type="match status" value="1"/>
</dbReference>
<dbReference type="InterPro" id="IPR050773">
    <property type="entry name" value="CbxX/CfxQ_RuBisCO_ESX"/>
</dbReference>
<evidence type="ECO:0000313" key="7">
    <source>
        <dbReference type="Proteomes" id="UP000199529"/>
    </source>
</evidence>
<dbReference type="CDD" id="cd00009">
    <property type="entry name" value="AAA"/>
    <property type="match status" value="2"/>
</dbReference>
<dbReference type="InterPro" id="IPR027417">
    <property type="entry name" value="P-loop_NTPase"/>
</dbReference>
<comment type="similarity">
    <text evidence="1">Belongs to the CbxX/CfxQ family.</text>
</comment>
<dbReference type="OrthoDB" id="9806903at2"/>
<dbReference type="InterPro" id="IPR003959">
    <property type="entry name" value="ATPase_AAA_core"/>
</dbReference>
<dbReference type="SMART" id="SM00382">
    <property type="entry name" value="AAA"/>
    <property type="match status" value="2"/>
</dbReference>
<dbReference type="Proteomes" id="UP000199529">
    <property type="component" value="Unassembled WGS sequence"/>
</dbReference>
<dbReference type="SMART" id="SM00710">
    <property type="entry name" value="PbH1"/>
    <property type="match status" value="8"/>
</dbReference>
<dbReference type="Gene3D" id="3.40.50.300">
    <property type="entry name" value="P-loop containing nucleotide triphosphate hydrolases"/>
    <property type="match status" value="2"/>
</dbReference>
<feature type="domain" description="AAA+ ATPase" evidence="5">
    <location>
        <begin position="796"/>
        <end position="938"/>
    </location>
</feature>
<feature type="region of interest" description="Disordered" evidence="4">
    <location>
        <begin position="411"/>
        <end position="464"/>
    </location>
</feature>
<dbReference type="SUPFAM" id="SSF51126">
    <property type="entry name" value="Pectin lyase-like"/>
    <property type="match status" value="2"/>
</dbReference>
<dbReference type="SUPFAM" id="SSF52540">
    <property type="entry name" value="P-loop containing nucleoside triphosphate hydrolases"/>
    <property type="match status" value="2"/>
</dbReference>
<evidence type="ECO:0000256" key="3">
    <source>
        <dbReference type="ARBA" id="ARBA00022840"/>
    </source>
</evidence>
<dbReference type="EMBL" id="FNOK01000055">
    <property type="protein sequence ID" value="SDZ26258.1"/>
    <property type="molecule type" value="Genomic_DNA"/>
</dbReference>
<dbReference type="Gene3D" id="1.10.8.60">
    <property type="match status" value="2"/>
</dbReference>
<feature type="domain" description="AAA+ ATPase" evidence="5">
    <location>
        <begin position="512"/>
        <end position="653"/>
    </location>
</feature>
<dbReference type="AlphaFoldDB" id="A0A1H3RM16"/>
<dbReference type="Pfam" id="PF17866">
    <property type="entry name" value="AAA_lid_6"/>
    <property type="match status" value="2"/>
</dbReference>
<organism evidence="6 7">
    <name type="scientific">Saccharopolyspora shandongensis</name>
    <dbReference type="NCBI Taxonomy" id="418495"/>
    <lineage>
        <taxon>Bacteria</taxon>
        <taxon>Bacillati</taxon>
        <taxon>Actinomycetota</taxon>
        <taxon>Actinomycetes</taxon>
        <taxon>Pseudonocardiales</taxon>
        <taxon>Pseudonocardiaceae</taxon>
        <taxon>Saccharopolyspora</taxon>
    </lineage>
</organism>
<evidence type="ECO:0000256" key="2">
    <source>
        <dbReference type="ARBA" id="ARBA00022741"/>
    </source>
</evidence>
<evidence type="ECO:0000313" key="6">
    <source>
        <dbReference type="EMBL" id="SDZ26258.1"/>
    </source>
</evidence>
<gene>
    <name evidence="6" type="ORF">SAMN05216215_105516</name>
</gene>
<dbReference type="GO" id="GO:0016887">
    <property type="term" value="F:ATP hydrolysis activity"/>
    <property type="evidence" value="ECO:0007669"/>
    <property type="project" value="InterPro"/>
</dbReference>
<dbReference type="Pfam" id="PF13229">
    <property type="entry name" value="Beta_helix"/>
    <property type="match status" value="2"/>
</dbReference>
<feature type="compositionally biased region" description="Basic and acidic residues" evidence="4">
    <location>
        <begin position="411"/>
        <end position="420"/>
    </location>
</feature>
<protein>
    <submittedName>
        <fullName evidence="6">AAA+-type ATPase, SpoVK/Ycf46/Vps4 family</fullName>
    </submittedName>
</protein>
<accession>A0A1H3RM16</accession>
<reference evidence="7" key="1">
    <citation type="submission" date="2016-10" db="EMBL/GenBank/DDBJ databases">
        <authorList>
            <person name="Varghese N."/>
            <person name="Submissions S."/>
        </authorList>
    </citation>
    <scope>NUCLEOTIDE SEQUENCE [LARGE SCALE GENOMIC DNA]</scope>
    <source>
        <strain evidence="7">CGMCC 4.3530</strain>
    </source>
</reference>
<dbReference type="InterPro" id="IPR003593">
    <property type="entry name" value="AAA+_ATPase"/>
</dbReference>
<feature type="compositionally biased region" description="Basic and acidic residues" evidence="4">
    <location>
        <begin position="447"/>
        <end position="464"/>
    </location>
</feature>
<dbReference type="InterPro" id="IPR011050">
    <property type="entry name" value="Pectin_lyase_fold/virulence"/>
</dbReference>
<dbReference type="FunFam" id="3.40.50.300:FF:000216">
    <property type="entry name" value="Type VII secretion ATPase EccA"/>
    <property type="match status" value="2"/>
</dbReference>
<dbReference type="PRINTS" id="PR00819">
    <property type="entry name" value="CBXCFQXSUPER"/>
</dbReference>